<proteinExistence type="predicted"/>
<dbReference type="InterPro" id="IPR025671">
    <property type="entry name" value="HXXEE"/>
</dbReference>
<evidence type="ECO:0000256" key="1">
    <source>
        <dbReference type="SAM" id="Phobius"/>
    </source>
</evidence>
<dbReference type="Pfam" id="PF13787">
    <property type="entry name" value="HXXEE"/>
    <property type="match status" value="1"/>
</dbReference>
<feature type="transmembrane region" description="Helical" evidence="1">
    <location>
        <begin position="87"/>
        <end position="109"/>
    </location>
</feature>
<gene>
    <name evidence="2" type="ORF">RCZ15_11830</name>
    <name evidence="3" type="ORF">RCZ16_17570</name>
</gene>
<name>A0AAV5AWW5_9FLAO</name>
<feature type="transmembrane region" description="Helical" evidence="1">
    <location>
        <begin position="145"/>
        <end position="166"/>
    </location>
</feature>
<keyword evidence="5" id="KW-1185">Reference proteome</keyword>
<evidence type="ECO:0000313" key="4">
    <source>
        <dbReference type="Proteomes" id="UP001207736"/>
    </source>
</evidence>
<feature type="transmembrane region" description="Helical" evidence="1">
    <location>
        <begin position="61"/>
        <end position="80"/>
    </location>
</feature>
<keyword evidence="1" id="KW-1133">Transmembrane helix</keyword>
<dbReference type="Proteomes" id="UP001208692">
    <property type="component" value="Unassembled WGS sequence"/>
</dbReference>
<evidence type="ECO:0000313" key="5">
    <source>
        <dbReference type="Proteomes" id="UP001208692"/>
    </source>
</evidence>
<dbReference type="Proteomes" id="UP001207736">
    <property type="component" value="Unassembled WGS sequence"/>
</dbReference>
<reference evidence="2 5" key="1">
    <citation type="submission" date="2021-11" db="EMBL/GenBank/DDBJ databases">
        <title>Draft genome sequence of Capnocytophaga sp. strain KC07075 isolated from cat oral cavity.</title>
        <authorList>
            <person name="Suzuki M."/>
            <person name="Imaoka K."/>
            <person name="Kimura M."/>
            <person name="Morikawa S."/>
            <person name="Maeda K."/>
        </authorList>
    </citation>
    <scope>NUCLEOTIDE SEQUENCE</scope>
    <source>
        <strain evidence="2">KC07075</strain>
        <strain evidence="3 5">KC07079</strain>
    </source>
</reference>
<keyword evidence="1" id="KW-0472">Membrane</keyword>
<dbReference type="EMBL" id="BQKB01000041">
    <property type="protein sequence ID" value="GJM53441.1"/>
    <property type="molecule type" value="Genomic_DNA"/>
</dbReference>
<evidence type="ECO:0000313" key="2">
    <source>
        <dbReference type="EMBL" id="GJM50210.1"/>
    </source>
</evidence>
<sequence>MTTLLLLMILLPIVFMIHDFEEIIMFQPWLSKNKTELKERFPMFFTFLKKNNLFTLSTSEFAIGVLHMFLLISAVSYWAIYTQNYQWWFGAFMAYFIHLFMHIGQWIIYRKYVPVIITSLLSLPYCFYALYVFVQAEILSLSQMFLWAIIGCSIAILNFPLAFFWAKKFQKRITSSLKT</sequence>
<comment type="caution">
    <text evidence="2">The sequence shown here is derived from an EMBL/GenBank/DDBJ whole genome shotgun (WGS) entry which is preliminary data.</text>
</comment>
<dbReference type="EMBL" id="BQKA01000023">
    <property type="protein sequence ID" value="GJM50210.1"/>
    <property type="molecule type" value="Genomic_DNA"/>
</dbReference>
<dbReference type="RefSeq" id="WP_264847103.1">
    <property type="nucleotide sequence ID" value="NZ_BPMA01000041.1"/>
</dbReference>
<evidence type="ECO:0000313" key="3">
    <source>
        <dbReference type="EMBL" id="GJM53441.1"/>
    </source>
</evidence>
<organism evidence="2 4">
    <name type="scientific">Capnocytophaga catalasegens</name>
    <dbReference type="NCBI Taxonomy" id="1004260"/>
    <lineage>
        <taxon>Bacteria</taxon>
        <taxon>Pseudomonadati</taxon>
        <taxon>Bacteroidota</taxon>
        <taxon>Flavobacteriia</taxon>
        <taxon>Flavobacteriales</taxon>
        <taxon>Flavobacteriaceae</taxon>
        <taxon>Capnocytophaga</taxon>
    </lineage>
</organism>
<keyword evidence="1" id="KW-0812">Transmembrane</keyword>
<accession>A0AAV5AWW5</accession>
<dbReference type="AlphaFoldDB" id="A0AAV5AWW5"/>
<protein>
    <submittedName>
        <fullName evidence="2">Membrane protein</fullName>
    </submittedName>
</protein>
<feature type="transmembrane region" description="Helical" evidence="1">
    <location>
        <begin position="115"/>
        <end position="133"/>
    </location>
</feature>